<accession>A0ABT5UG21</accession>
<protein>
    <submittedName>
        <fullName evidence="1">Uncharacterized protein</fullName>
    </submittedName>
</protein>
<dbReference type="Proteomes" id="UP001528823">
    <property type="component" value="Unassembled WGS sequence"/>
</dbReference>
<dbReference type="RefSeq" id="WP_274691649.1">
    <property type="nucleotide sequence ID" value="NZ_JAPMOU010000059.1"/>
</dbReference>
<sequence length="48" mass="5516">MKRQKLTDVLVVLFSLAIGWITILIIKPVKAVENTAHYNNIIQVMHEI</sequence>
<evidence type="ECO:0000313" key="1">
    <source>
        <dbReference type="EMBL" id="MDE1465340.1"/>
    </source>
</evidence>
<evidence type="ECO:0000313" key="2">
    <source>
        <dbReference type="Proteomes" id="UP001528823"/>
    </source>
</evidence>
<gene>
    <name evidence="1" type="ORF">ORQ98_25570</name>
</gene>
<keyword evidence="2" id="KW-1185">Reference proteome</keyword>
<organism evidence="1 2">
    <name type="scientific">Spartinivicinus poritis</name>
    <dbReference type="NCBI Taxonomy" id="2994640"/>
    <lineage>
        <taxon>Bacteria</taxon>
        <taxon>Pseudomonadati</taxon>
        <taxon>Pseudomonadota</taxon>
        <taxon>Gammaproteobacteria</taxon>
        <taxon>Oceanospirillales</taxon>
        <taxon>Zooshikellaceae</taxon>
        <taxon>Spartinivicinus</taxon>
    </lineage>
</organism>
<proteinExistence type="predicted"/>
<comment type="caution">
    <text evidence="1">The sequence shown here is derived from an EMBL/GenBank/DDBJ whole genome shotgun (WGS) entry which is preliminary data.</text>
</comment>
<dbReference type="EMBL" id="JAPMOU010000059">
    <property type="protein sequence ID" value="MDE1465340.1"/>
    <property type="molecule type" value="Genomic_DNA"/>
</dbReference>
<name>A0ABT5UG21_9GAMM</name>
<reference evidence="1 2" key="1">
    <citation type="submission" date="2022-11" db="EMBL/GenBank/DDBJ databases">
        <title>Spartinivicinus poritis sp. nov., isolated from scleractinian coral Porites lutea.</title>
        <authorList>
            <person name="Zhang G."/>
            <person name="Cai L."/>
            <person name="Wei Q."/>
        </authorList>
    </citation>
    <scope>NUCLEOTIDE SEQUENCE [LARGE SCALE GENOMIC DNA]</scope>
    <source>
        <strain evidence="1 2">A2-2</strain>
    </source>
</reference>